<name>A0ABV7W5I7_9BURK</name>
<comment type="caution">
    <text evidence="1">The sequence shown here is derived from an EMBL/GenBank/DDBJ whole genome shotgun (WGS) entry which is preliminary data.</text>
</comment>
<dbReference type="EMBL" id="JBHRXX010000007">
    <property type="protein sequence ID" value="MFC3685025.1"/>
    <property type="molecule type" value="Genomic_DNA"/>
</dbReference>
<dbReference type="RefSeq" id="WP_382175585.1">
    <property type="nucleotide sequence ID" value="NZ_JBHRXX010000007.1"/>
</dbReference>
<dbReference type="Proteomes" id="UP001595729">
    <property type="component" value="Unassembled WGS sequence"/>
</dbReference>
<evidence type="ECO:0000313" key="1">
    <source>
        <dbReference type="EMBL" id="MFC3685025.1"/>
    </source>
</evidence>
<reference evidence="2" key="1">
    <citation type="journal article" date="2019" name="Int. J. Syst. Evol. Microbiol.">
        <title>The Global Catalogue of Microorganisms (GCM) 10K type strain sequencing project: providing services to taxonomists for standard genome sequencing and annotation.</title>
        <authorList>
            <consortium name="The Broad Institute Genomics Platform"/>
            <consortium name="The Broad Institute Genome Sequencing Center for Infectious Disease"/>
            <person name="Wu L."/>
            <person name="Ma J."/>
        </authorList>
    </citation>
    <scope>NUCLEOTIDE SEQUENCE [LARGE SCALE GENOMIC DNA]</scope>
    <source>
        <strain evidence="2">KCTC 42501</strain>
    </source>
</reference>
<keyword evidence="2" id="KW-1185">Reference proteome</keyword>
<gene>
    <name evidence="1" type="ORF">ACFOPI_15580</name>
</gene>
<organism evidence="1 2">
    <name type="scientific">Hydrogenophaga luteola</name>
    <dbReference type="NCBI Taxonomy" id="1591122"/>
    <lineage>
        <taxon>Bacteria</taxon>
        <taxon>Pseudomonadati</taxon>
        <taxon>Pseudomonadota</taxon>
        <taxon>Betaproteobacteria</taxon>
        <taxon>Burkholderiales</taxon>
        <taxon>Comamonadaceae</taxon>
        <taxon>Hydrogenophaga</taxon>
    </lineage>
</organism>
<protein>
    <submittedName>
        <fullName evidence="1">Uncharacterized protein</fullName>
    </submittedName>
</protein>
<proteinExistence type="predicted"/>
<accession>A0ABV7W5I7</accession>
<sequence length="109" mass="11771">MNTTASPSLVSAWNIQFRPVGNEQAQLSFRPLVSSAKKYVGADHRSDGKTLWVTLKSCLVTESCSAMSPAQPAPGAADKFTYMVVLPYKGEKVVVQGQGDVQEELPVSR</sequence>
<evidence type="ECO:0000313" key="2">
    <source>
        <dbReference type="Proteomes" id="UP001595729"/>
    </source>
</evidence>